<proteinExistence type="predicted"/>
<gene>
    <name evidence="2" type="ORF">GCM10023175_09180</name>
</gene>
<dbReference type="Proteomes" id="UP001501598">
    <property type="component" value="Unassembled WGS sequence"/>
</dbReference>
<evidence type="ECO:0000313" key="3">
    <source>
        <dbReference type="Proteomes" id="UP001501598"/>
    </source>
</evidence>
<evidence type="ECO:0000313" key="2">
    <source>
        <dbReference type="EMBL" id="GAA4538765.1"/>
    </source>
</evidence>
<reference evidence="3" key="1">
    <citation type="journal article" date="2019" name="Int. J. Syst. Evol. Microbiol.">
        <title>The Global Catalogue of Microorganisms (GCM) 10K type strain sequencing project: providing services to taxonomists for standard genome sequencing and annotation.</title>
        <authorList>
            <consortium name="The Broad Institute Genomics Platform"/>
            <consortium name="The Broad Institute Genome Sequencing Center for Infectious Disease"/>
            <person name="Wu L."/>
            <person name="Ma J."/>
        </authorList>
    </citation>
    <scope>NUCLEOTIDE SEQUENCE [LARGE SCALE GENOMIC DNA]</scope>
    <source>
        <strain evidence="3">JCM 17906</strain>
    </source>
</reference>
<organism evidence="2 3">
    <name type="scientific">Pseudonocardia xishanensis</name>
    <dbReference type="NCBI Taxonomy" id="630995"/>
    <lineage>
        <taxon>Bacteria</taxon>
        <taxon>Bacillati</taxon>
        <taxon>Actinomycetota</taxon>
        <taxon>Actinomycetes</taxon>
        <taxon>Pseudonocardiales</taxon>
        <taxon>Pseudonocardiaceae</taxon>
        <taxon>Pseudonocardia</taxon>
    </lineage>
</organism>
<comment type="caution">
    <text evidence="2">The sequence shown here is derived from an EMBL/GenBank/DDBJ whole genome shotgun (WGS) entry which is preliminary data.</text>
</comment>
<sequence>MTPRLITDGRHTDAAPADRTRTGRRTTGALLTTAVAAVLLAGCSSAAAPAAPAAPAKDQAAACTAAVAVDSSIPPGIDPDGPAPSAQEMQAWAATVAPHLATLQANAPDTLAAPLKTYADQLAQAQAGQRLDVSTDANVGATATLDGWVFDTCGYQTLDVTNSAGTLTGVPTGLTAGPVAIRFRNSGDPSAFVLLTARVKDGQTVTPQQLDSGAADLDAAADVVSGAQAAGTDAAYSVAVLRPGNYVVSAVLGTPPNFAGTTSGAFTVS</sequence>
<keyword evidence="3" id="KW-1185">Reference proteome</keyword>
<accession>A0ABP8RIC2</accession>
<feature type="compositionally biased region" description="Basic and acidic residues" evidence="1">
    <location>
        <begin position="7"/>
        <end position="21"/>
    </location>
</feature>
<dbReference type="RefSeq" id="WP_345413014.1">
    <property type="nucleotide sequence ID" value="NZ_BAABGT010000014.1"/>
</dbReference>
<protein>
    <recommendedName>
        <fullName evidence="4">Lipoprotein</fullName>
    </recommendedName>
</protein>
<dbReference type="EMBL" id="BAABGT010000014">
    <property type="protein sequence ID" value="GAA4538765.1"/>
    <property type="molecule type" value="Genomic_DNA"/>
</dbReference>
<evidence type="ECO:0008006" key="4">
    <source>
        <dbReference type="Google" id="ProtNLM"/>
    </source>
</evidence>
<evidence type="ECO:0000256" key="1">
    <source>
        <dbReference type="SAM" id="MobiDB-lite"/>
    </source>
</evidence>
<feature type="region of interest" description="Disordered" evidence="1">
    <location>
        <begin position="1"/>
        <end position="26"/>
    </location>
</feature>
<name>A0ABP8RIC2_9PSEU</name>